<dbReference type="GO" id="GO:0052657">
    <property type="term" value="F:guanine phosphoribosyltransferase activity"/>
    <property type="evidence" value="ECO:0007669"/>
    <property type="project" value="UniProtKB-ARBA"/>
</dbReference>
<dbReference type="UniPathway" id="UPA00591">
    <property type="reaction ID" value="UER00648"/>
</dbReference>
<keyword evidence="13 16" id="KW-0460">Magnesium</keyword>
<dbReference type="PATRIC" id="fig|1423816.3.peg.1846"/>
<evidence type="ECO:0000256" key="9">
    <source>
        <dbReference type="ARBA" id="ARBA00022679"/>
    </source>
</evidence>
<evidence type="ECO:0000256" key="13">
    <source>
        <dbReference type="ARBA" id="ARBA00022842"/>
    </source>
</evidence>
<comment type="catalytic activity">
    <reaction evidence="15">
        <text>IMP + diphosphate = hypoxanthine + 5-phospho-alpha-D-ribose 1-diphosphate</text>
        <dbReference type="Rhea" id="RHEA:17973"/>
        <dbReference type="ChEBI" id="CHEBI:17368"/>
        <dbReference type="ChEBI" id="CHEBI:33019"/>
        <dbReference type="ChEBI" id="CHEBI:58017"/>
        <dbReference type="ChEBI" id="CHEBI:58053"/>
        <dbReference type="EC" id="2.4.2.8"/>
    </reaction>
    <physiologicalReaction direction="right-to-left" evidence="15">
        <dbReference type="Rhea" id="RHEA:17975"/>
    </physiologicalReaction>
</comment>
<dbReference type="Proteomes" id="UP000051984">
    <property type="component" value="Unassembled WGS sequence"/>
</dbReference>
<dbReference type="Pfam" id="PF00156">
    <property type="entry name" value="Pribosyltran"/>
    <property type="match status" value="1"/>
</dbReference>
<dbReference type="GO" id="GO:0046100">
    <property type="term" value="P:hypoxanthine metabolic process"/>
    <property type="evidence" value="ECO:0007669"/>
    <property type="project" value="TreeGrafter"/>
</dbReference>
<dbReference type="EC" id="2.4.2.8" evidence="16"/>
<dbReference type="SUPFAM" id="SSF53271">
    <property type="entry name" value="PRTase-like"/>
    <property type="match status" value="1"/>
</dbReference>
<keyword evidence="7 16" id="KW-0963">Cytoplasm</keyword>
<dbReference type="InterPro" id="IPR000836">
    <property type="entry name" value="PRTase_dom"/>
</dbReference>
<dbReference type="GO" id="GO:0032264">
    <property type="term" value="P:IMP salvage"/>
    <property type="evidence" value="ECO:0007669"/>
    <property type="project" value="UniProtKB-UniPathway"/>
</dbReference>
<gene>
    <name evidence="18" type="ORF">FD51_GL001774</name>
</gene>
<name>A0A0R1ELX1_LACZE</name>
<dbReference type="AlphaFoldDB" id="A0A0R1ELX1"/>
<evidence type="ECO:0000256" key="1">
    <source>
        <dbReference type="ARBA" id="ARBA00001946"/>
    </source>
</evidence>
<sequence>MMNPDILKVLYSQDDIHAITARLGAELKRDYAGKDPLVVCILKGAIMFMTDLVREIDDYMELDFMDVSSYGDATESSGEVKIIKDLDASVKDRNVLIVEDIVDTGRTLKYLTDIFKTRQAKSVRICALMDKPEGRVVDVQADYVGTTVPNEFVVGYGLDYAERYRNLPYIGVLKPEVYAAKS</sequence>
<reference evidence="18 19" key="1">
    <citation type="journal article" date="2015" name="Genome Announc.">
        <title>Expanding the biotechnology potential of lactobacilli through comparative genomics of 213 strains and associated genera.</title>
        <authorList>
            <person name="Sun Z."/>
            <person name="Harris H.M."/>
            <person name="McCann A."/>
            <person name="Guo C."/>
            <person name="Argimon S."/>
            <person name="Zhang W."/>
            <person name="Yang X."/>
            <person name="Jeffery I.B."/>
            <person name="Cooney J.C."/>
            <person name="Kagawa T.F."/>
            <person name="Liu W."/>
            <person name="Song Y."/>
            <person name="Salvetti E."/>
            <person name="Wrobel A."/>
            <person name="Rasinkangas P."/>
            <person name="Parkhill J."/>
            <person name="Rea M.C."/>
            <person name="O'Sullivan O."/>
            <person name="Ritari J."/>
            <person name="Douillard F.P."/>
            <person name="Paul Ross R."/>
            <person name="Yang R."/>
            <person name="Briner A.E."/>
            <person name="Felis G.E."/>
            <person name="de Vos W.M."/>
            <person name="Barrangou R."/>
            <person name="Klaenhammer T.R."/>
            <person name="Caufield P.W."/>
            <person name="Cui Y."/>
            <person name="Zhang H."/>
            <person name="O'Toole P.W."/>
        </authorList>
    </citation>
    <scope>NUCLEOTIDE SEQUENCE [LARGE SCALE GENOMIC DNA]</scope>
    <source>
        <strain evidence="18 19">DSM 20178</strain>
    </source>
</reference>
<evidence type="ECO:0000256" key="2">
    <source>
        <dbReference type="ARBA" id="ARBA00002049"/>
    </source>
</evidence>
<comment type="similarity">
    <text evidence="6 16">Belongs to the purine/pyrimidine phosphoribosyltransferase family.</text>
</comment>
<comment type="function">
    <text evidence="2">Purine salvage pathway enzyme that catalyzes the transfer of the ribosyl-5-phosphate group from 5-phospho-alpha-D-ribose 1-diphosphate (PRPP) to the N9 position of the 6-oxopurines hypoxanthine and guanine to form the corresponding ribonucleotides IMP (inosine 5'-monophosphate) and GMP (guanosine 5'-monophosphate), with the release of PPi.</text>
</comment>
<feature type="domain" description="Phosphoribosyltransferase" evidence="17">
    <location>
        <begin position="13"/>
        <end position="160"/>
    </location>
</feature>
<dbReference type="eggNOG" id="COG0634">
    <property type="taxonomic scope" value="Bacteria"/>
</dbReference>
<evidence type="ECO:0000256" key="15">
    <source>
        <dbReference type="ARBA" id="ARBA00049402"/>
    </source>
</evidence>
<comment type="cofactor">
    <cofactor evidence="1 16">
        <name>Mg(2+)</name>
        <dbReference type="ChEBI" id="CHEBI:18420"/>
    </cofactor>
</comment>
<dbReference type="PANTHER" id="PTHR43340">
    <property type="entry name" value="HYPOXANTHINE-GUANINE PHOSPHORIBOSYLTRANSFERASE"/>
    <property type="match status" value="1"/>
</dbReference>
<dbReference type="PANTHER" id="PTHR43340:SF1">
    <property type="entry name" value="HYPOXANTHINE PHOSPHORIBOSYLTRANSFERASE"/>
    <property type="match status" value="1"/>
</dbReference>
<keyword evidence="11 16" id="KW-0660">Purine salvage</keyword>
<comment type="caution">
    <text evidence="18">The sequence shown here is derived from an EMBL/GenBank/DDBJ whole genome shotgun (WGS) entry which is preliminary data.</text>
</comment>
<evidence type="ECO:0000256" key="11">
    <source>
        <dbReference type="ARBA" id="ARBA00022726"/>
    </source>
</evidence>
<dbReference type="InterPro" id="IPR005904">
    <property type="entry name" value="Hxn_phspho_trans"/>
</dbReference>
<evidence type="ECO:0000256" key="12">
    <source>
        <dbReference type="ARBA" id="ARBA00022741"/>
    </source>
</evidence>
<dbReference type="GO" id="GO:0005829">
    <property type="term" value="C:cytosol"/>
    <property type="evidence" value="ECO:0007669"/>
    <property type="project" value="TreeGrafter"/>
</dbReference>
<evidence type="ECO:0000256" key="7">
    <source>
        <dbReference type="ARBA" id="ARBA00022490"/>
    </source>
</evidence>
<evidence type="ECO:0000313" key="18">
    <source>
        <dbReference type="EMBL" id="KRK10440.1"/>
    </source>
</evidence>
<evidence type="ECO:0000256" key="14">
    <source>
        <dbReference type="ARBA" id="ARBA00048811"/>
    </source>
</evidence>
<dbReference type="UniPathway" id="UPA00909">
    <property type="reaction ID" value="UER00887"/>
</dbReference>
<comment type="pathway">
    <text evidence="5">Purine metabolism; GMP biosynthesis via salvage pathway; GMP from guanine: step 1/1.</text>
</comment>
<comment type="pathway">
    <text evidence="4 16">Purine metabolism; IMP biosynthesis via salvage pathway; IMP from hypoxanthine: step 1/1.</text>
</comment>
<dbReference type="InterPro" id="IPR029057">
    <property type="entry name" value="PRTase-like"/>
</dbReference>
<keyword evidence="12 16" id="KW-0547">Nucleotide-binding</keyword>
<evidence type="ECO:0000256" key="16">
    <source>
        <dbReference type="RuleBase" id="RU364099"/>
    </source>
</evidence>
<dbReference type="GO" id="GO:0006178">
    <property type="term" value="P:guanine salvage"/>
    <property type="evidence" value="ECO:0007669"/>
    <property type="project" value="TreeGrafter"/>
</dbReference>
<evidence type="ECO:0000256" key="8">
    <source>
        <dbReference type="ARBA" id="ARBA00022676"/>
    </source>
</evidence>
<dbReference type="FunFam" id="3.40.50.2020:FF:000006">
    <property type="entry name" value="Hypoxanthine phosphoribosyltransferase"/>
    <property type="match status" value="1"/>
</dbReference>
<dbReference type="Gene3D" id="3.40.50.2020">
    <property type="match status" value="1"/>
</dbReference>
<proteinExistence type="inferred from homology"/>
<evidence type="ECO:0000256" key="10">
    <source>
        <dbReference type="ARBA" id="ARBA00022723"/>
    </source>
</evidence>
<dbReference type="InterPro" id="IPR050408">
    <property type="entry name" value="HGPRT"/>
</dbReference>
<comment type="subcellular location">
    <subcellularLocation>
        <location evidence="3 16">Cytoplasm</location>
    </subcellularLocation>
</comment>
<keyword evidence="8 16" id="KW-0328">Glycosyltransferase</keyword>
<protein>
    <recommendedName>
        <fullName evidence="16">Hypoxanthine phosphoribosyltransferase</fullName>
        <ecNumber evidence="16">2.4.2.8</ecNumber>
    </recommendedName>
</protein>
<dbReference type="EMBL" id="AZCT01000022">
    <property type="protein sequence ID" value="KRK10440.1"/>
    <property type="molecule type" value="Genomic_DNA"/>
</dbReference>
<dbReference type="GO" id="GO:0000287">
    <property type="term" value="F:magnesium ion binding"/>
    <property type="evidence" value="ECO:0007669"/>
    <property type="project" value="TreeGrafter"/>
</dbReference>
<comment type="catalytic activity">
    <reaction evidence="14">
        <text>GMP + diphosphate = guanine + 5-phospho-alpha-D-ribose 1-diphosphate</text>
        <dbReference type="Rhea" id="RHEA:25424"/>
        <dbReference type="ChEBI" id="CHEBI:16235"/>
        <dbReference type="ChEBI" id="CHEBI:33019"/>
        <dbReference type="ChEBI" id="CHEBI:58017"/>
        <dbReference type="ChEBI" id="CHEBI:58115"/>
        <dbReference type="EC" id="2.4.2.8"/>
    </reaction>
    <physiologicalReaction direction="right-to-left" evidence="14">
        <dbReference type="Rhea" id="RHEA:25426"/>
    </physiologicalReaction>
</comment>
<evidence type="ECO:0000256" key="3">
    <source>
        <dbReference type="ARBA" id="ARBA00004496"/>
    </source>
</evidence>
<dbReference type="GO" id="GO:0006166">
    <property type="term" value="P:purine ribonucleoside salvage"/>
    <property type="evidence" value="ECO:0007669"/>
    <property type="project" value="UniProtKB-KW"/>
</dbReference>
<dbReference type="GO" id="GO:0000166">
    <property type="term" value="F:nucleotide binding"/>
    <property type="evidence" value="ECO:0007669"/>
    <property type="project" value="UniProtKB-KW"/>
</dbReference>
<evidence type="ECO:0000256" key="5">
    <source>
        <dbReference type="ARBA" id="ARBA00004676"/>
    </source>
</evidence>
<organism evidence="18 19">
    <name type="scientific">Lacticaseibacillus zeae DSM 20178 = KCTC 3804</name>
    <dbReference type="NCBI Taxonomy" id="1423816"/>
    <lineage>
        <taxon>Bacteria</taxon>
        <taxon>Bacillati</taxon>
        <taxon>Bacillota</taxon>
        <taxon>Bacilli</taxon>
        <taxon>Lactobacillales</taxon>
        <taxon>Lactobacillaceae</taxon>
        <taxon>Lacticaseibacillus</taxon>
    </lineage>
</organism>
<dbReference type="CDD" id="cd06223">
    <property type="entry name" value="PRTases_typeI"/>
    <property type="match status" value="1"/>
</dbReference>
<keyword evidence="9 16" id="KW-0808">Transferase</keyword>
<dbReference type="NCBIfam" id="TIGR01203">
    <property type="entry name" value="HGPRTase"/>
    <property type="match status" value="1"/>
</dbReference>
<evidence type="ECO:0000256" key="4">
    <source>
        <dbReference type="ARBA" id="ARBA00004669"/>
    </source>
</evidence>
<dbReference type="GO" id="GO:0004422">
    <property type="term" value="F:hypoxanthine phosphoribosyltransferase activity"/>
    <property type="evidence" value="ECO:0007669"/>
    <property type="project" value="InterPro"/>
</dbReference>
<evidence type="ECO:0000259" key="17">
    <source>
        <dbReference type="Pfam" id="PF00156"/>
    </source>
</evidence>
<keyword evidence="10 16" id="KW-0479">Metal-binding</keyword>
<dbReference type="GO" id="GO:0032263">
    <property type="term" value="P:GMP salvage"/>
    <property type="evidence" value="ECO:0007669"/>
    <property type="project" value="UniProtKB-UniPathway"/>
</dbReference>
<evidence type="ECO:0000313" key="19">
    <source>
        <dbReference type="Proteomes" id="UP000051984"/>
    </source>
</evidence>
<accession>A0A0R1ELX1</accession>
<evidence type="ECO:0000256" key="6">
    <source>
        <dbReference type="ARBA" id="ARBA00008391"/>
    </source>
</evidence>